<keyword evidence="4" id="KW-0732">Signal</keyword>
<organism evidence="6 7">
    <name type="scientific">Cocos nucifera</name>
    <name type="common">Coconut palm</name>
    <dbReference type="NCBI Taxonomy" id="13894"/>
    <lineage>
        <taxon>Eukaryota</taxon>
        <taxon>Viridiplantae</taxon>
        <taxon>Streptophyta</taxon>
        <taxon>Embryophyta</taxon>
        <taxon>Tracheophyta</taxon>
        <taxon>Spermatophyta</taxon>
        <taxon>Magnoliopsida</taxon>
        <taxon>Liliopsida</taxon>
        <taxon>Arecaceae</taxon>
        <taxon>Arecoideae</taxon>
        <taxon>Cocoseae</taxon>
        <taxon>Attaleinae</taxon>
        <taxon>Cocos</taxon>
    </lineage>
</organism>
<sequence>MASSSPSLRPLLLFAAVALAVSGNAGGATLGLDFHHRFSDRVRRWAEAHGGLPGGWWPEKGSVEYYATLARHDRALADGGHPDKDLAFVDGNKTVSLGFLHYAFVALGTPNLTFLVALDTGSDLFWVPFEDILYFKTEETIPKVVKAPIVFGCGRFQTGVFLDGTAPNGLFGLGLKKVSVPSVLASKGYTSDSFSMCFGSDGIGRIYFGDKGSSDQEETPFHVNHRHPTYNISFTGLEVGNISVDVKFSAIVDSGTSFTYLADPEYTKLAESVQENRHKSDPDIPFEYCYKLSPNQSSIMLPETNLTTKGGSRFPVNVPIIFVSYEQRTFACCLAIVKSHRLNIIGQNFMTGLRIVFDRERMILGYDAEDSSTPPVNRNQSAIPPSPAYGPSSYTPDATKGRGNSTQVTELAPSSSHSSHLNSMKSILWTLVVFSLAIL</sequence>
<dbReference type="GO" id="GO:0006508">
    <property type="term" value="P:proteolysis"/>
    <property type="evidence" value="ECO:0007669"/>
    <property type="project" value="UniProtKB-KW"/>
</dbReference>
<evidence type="ECO:0000259" key="5">
    <source>
        <dbReference type="PROSITE" id="PS51767"/>
    </source>
</evidence>
<dbReference type="AlphaFoldDB" id="A0A8K0N7T7"/>
<evidence type="ECO:0000256" key="4">
    <source>
        <dbReference type="SAM" id="SignalP"/>
    </source>
</evidence>
<reference evidence="6" key="1">
    <citation type="journal article" date="2017" name="Gigascience">
        <title>The genome draft of coconut (Cocos nucifera).</title>
        <authorList>
            <person name="Xiao Y."/>
            <person name="Xu P."/>
            <person name="Fan H."/>
            <person name="Baudouin L."/>
            <person name="Xia W."/>
            <person name="Bocs S."/>
            <person name="Xu J."/>
            <person name="Li Q."/>
            <person name="Guo A."/>
            <person name="Zhou L."/>
            <person name="Li J."/>
            <person name="Wu Y."/>
            <person name="Ma Z."/>
            <person name="Armero A."/>
            <person name="Issali A.E."/>
            <person name="Liu N."/>
            <person name="Peng M."/>
            <person name="Yang Y."/>
        </authorList>
    </citation>
    <scope>NUCLEOTIDE SEQUENCE</scope>
    <source>
        <tissue evidence="6">Spear leaf of Hainan Tall coconut</tissue>
    </source>
</reference>
<comment type="similarity">
    <text evidence="1 2">Belongs to the peptidase A1 family.</text>
</comment>
<dbReference type="OrthoDB" id="2747330at2759"/>
<dbReference type="InterPro" id="IPR033121">
    <property type="entry name" value="PEPTIDASE_A1"/>
</dbReference>
<feature type="compositionally biased region" description="Polar residues" evidence="3">
    <location>
        <begin position="371"/>
        <end position="383"/>
    </location>
</feature>
<dbReference type="PRINTS" id="PR00792">
    <property type="entry name" value="PEPSIN"/>
</dbReference>
<dbReference type="InterPro" id="IPR021109">
    <property type="entry name" value="Peptidase_aspartic_dom_sf"/>
</dbReference>
<gene>
    <name evidence="6" type="ORF">COCNU_09G004690</name>
</gene>
<dbReference type="SUPFAM" id="SSF50630">
    <property type="entry name" value="Acid proteases"/>
    <property type="match status" value="1"/>
</dbReference>
<comment type="caution">
    <text evidence="6">The sequence shown here is derived from an EMBL/GenBank/DDBJ whole genome shotgun (WGS) entry which is preliminary data.</text>
</comment>
<proteinExistence type="inferred from homology"/>
<dbReference type="PANTHER" id="PTHR13683">
    <property type="entry name" value="ASPARTYL PROTEASES"/>
    <property type="match status" value="1"/>
</dbReference>
<dbReference type="PROSITE" id="PS51767">
    <property type="entry name" value="PEPTIDASE_A1"/>
    <property type="match status" value="1"/>
</dbReference>
<keyword evidence="7" id="KW-1185">Reference proteome</keyword>
<keyword evidence="2" id="KW-0378">Hydrolase</keyword>
<feature type="domain" description="Peptidase A1" evidence="5">
    <location>
        <begin position="60"/>
        <end position="367"/>
    </location>
</feature>
<evidence type="ECO:0000256" key="3">
    <source>
        <dbReference type="SAM" id="MobiDB-lite"/>
    </source>
</evidence>
<evidence type="ECO:0000313" key="7">
    <source>
        <dbReference type="Proteomes" id="UP000797356"/>
    </source>
</evidence>
<dbReference type="EMBL" id="CM017880">
    <property type="protein sequence ID" value="KAG1361006.1"/>
    <property type="molecule type" value="Genomic_DNA"/>
</dbReference>
<dbReference type="Gene3D" id="2.40.70.10">
    <property type="entry name" value="Acid Proteases"/>
    <property type="match status" value="3"/>
</dbReference>
<keyword evidence="2" id="KW-0064">Aspartyl protease</keyword>
<keyword evidence="2" id="KW-0645">Protease</keyword>
<reference evidence="6" key="2">
    <citation type="submission" date="2019-07" db="EMBL/GenBank/DDBJ databases">
        <authorList>
            <person name="Yang Y."/>
            <person name="Bocs S."/>
            <person name="Baudouin L."/>
        </authorList>
    </citation>
    <scope>NUCLEOTIDE SEQUENCE</scope>
    <source>
        <tissue evidence="6">Spear leaf of Hainan Tall coconut</tissue>
    </source>
</reference>
<feature type="chain" id="PRO_5035443347" evidence="4">
    <location>
        <begin position="28"/>
        <end position="439"/>
    </location>
</feature>
<dbReference type="GO" id="GO:0004190">
    <property type="term" value="F:aspartic-type endopeptidase activity"/>
    <property type="evidence" value="ECO:0007669"/>
    <property type="project" value="UniProtKB-KW"/>
</dbReference>
<feature type="region of interest" description="Disordered" evidence="3">
    <location>
        <begin position="368"/>
        <end position="420"/>
    </location>
</feature>
<evidence type="ECO:0000256" key="2">
    <source>
        <dbReference type="RuleBase" id="RU000454"/>
    </source>
</evidence>
<dbReference type="PANTHER" id="PTHR13683:SF232">
    <property type="entry name" value="OS09G0542100 PROTEIN"/>
    <property type="match status" value="1"/>
</dbReference>
<protein>
    <submittedName>
        <fullName evidence="6">Peptidase A1</fullName>
    </submittedName>
</protein>
<evidence type="ECO:0000313" key="6">
    <source>
        <dbReference type="EMBL" id="KAG1361006.1"/>
    </source>
</evidence>
<dbReference type="PROSITE" id="PS00141">
    <property type="entry name" value="ASP_PROTEASE"/>
    <property type="match status" value="2"/>
</dbReference>
<evidence type="ECO:0000256" key="1">
    <source>
        <dbReference type="ARBA" id="ARBA00007447"/>
    </source>
</evidence>
<dbReference type="Pfam" id="PF00026">
    <property type="entry name" value="Asp"/>
    <property type="match status" value="1"/>
</dbReference>
<dbReference type="Proteomes" id="UP000797356">
    <property type="component" value="Chromosome 9"/>
</dbReference>
<feature type="signal peptide" evidence="4">
    <location>
        <begin position="1"/>
        <end position="27"/>
    </location>
</feature>
<accession>A0A8K0N7T7</accession>
<feature type="compositionally biased region" description="Polar residues" evidence="3">
    <location>
        <begin position="392"/>
        <end position="413"/>
    </location>
</feature>
<name>A0A8K0N7T7_COCNU</name>
<dbReference type="InterPro" id="IPR001969">
    <property type="entry name" value="Aspartic_peptidase_AS"/>
</dbReference>
<dbReference type="FunFam" id="2.40.70.10:FF:000014">
    <property type="entry name" value="Aspartyl protease family protein 1"/>
    <property type="match status" value="1"/>
</dbReference>
<dbReference type="InterPro" id="IPR001461">
    <property type="entry name" value="Aspartic_peptidase_A1"/>
</dbReference>